<dbReference type="GeneID" id="9753086"/>
<dbReference type="RefSeq" id="WP_013337227.1">
    <property type="nucleotide sequence ID" value="NC_014537.1"/>
</dbReference>
<reference evidence="2 3" key="1">
    <citation type="journal article" date="2010" name="Stand. Genomic Sci.">
        <title>Complete genome sequence of Vulcanisaeta distributa type strain (IC-017).</title>
        <authorList>
            <person name="Mavromatis K."/>
            <person name="Sikorski J."/>
            <person name="Pabst E."/>
            <person name="Teshima H."/>
            <person name="Lapidus A."/>
            <person name="Lucas S."/>
            <person name="Nolan M."/>
            <person name="Glavina Del Rio T."/>
            <person name="Cheng J.F."/>
            <person name="Bruce D."/>
            <person name="Goodwin L."/>
            <person name="Pitluck S."/>
            <person name="Liolios K."/>
            <person name="Ivanova N."/>
            <person name="Mikhailova N."/>
            <person name="Pati A."/>
            <person name="Chen A."/>
            <person name="Palaniappan K."/>
            <person name="Land M."/>
            <person name="Hauser L."/>
            <person name="Chang Y.J."/>
            <person name="Jeffries C.D."/>
            <person name="Rohde M."/>
            <person name="Spring S."/>
            <person name="Goker M."/>
            <person name="Wirth R."/>
            <person name="Woyke T."/>
            <person name="Bristow J."/>
            <person name="Eisen J.A."/>
            <person name="Markowitz V."/>
            <person name="Hugenholtz P."/>
            <person name="Klenk H.P."/>
            <person name="Kyrpides N.C."/>
        </authorList>
    </citation>
    <scope>NUCLEOTIDE SEQUENCE [LARGE SCALE GENOMIC DNA]</scope>
    <source>
        <strain evidence="3">DSM 14429 / JCM 11212 / NBRC 100878 / IC-017</strain>
    </source>
</reference>
<keyword evidence="3" id="KW-1185">Reference proteome</keyword>
<evidence type="ECO:0000256" key="1">
    <source>
        <dbReference type="SAM" id="Phobius"/>
    </source>
</evidence>
<keyword evidence="1" id="KW-1133">Transmembrane helix</keyword>
<gene>
    <name evidence="2" type="ordered locus">Vdis_2133</name>
</gene>
<proteinExistence type="predicted"/>
<dbReference type="AlphaFoldDB" id="E1QPU2"/>
<name>E1QPU2_VULDI</name>
<sequence>MPNKALAKLAGDLRDSGFRGVVRAYYVRGSFSSLSIEFIIYRRPSAIRRFWVRLRRAVEAVPSIIIAAVIGFVLALIMRWFV</sequence>
<evidence type="ECO:0000313" key="3">
    <source>
        <dbReference type="Proteomes" id="UP000006681"/>
    </source>
</evidence>
<dbReference type="HOGENOM" id="CLU_2550493_0_0_2"/>
<keyword evidence="1" id="KW-0472">Membrane</keyword>
<feature type="transmembrane region" description="Helical" evidence="1">
    <location>
        <begin position="60"/>
        <end position="81"/>
    </location>
</feature>
<evidence type="ECO:0000313" key="2">
    <source>
        <dbReference type="EMBL" id="ADN51502.1"/>
    </source>
</evidence>
<organism evidence="2 3">
    <name type="scientific">Vulcanisaeta distributa (strain DSM 14429 / JCM 11212 / NBRC 100878 / IC-017)</name>
    <dbReference type="NCBI Taxonomy" id="572478"/>
    <lineage>
        <taxon>Archaea</taxon>
        <taxon>Thermoproteota</taxon>
        <taxon>Thermoprotei</taxon>
        <taxon>Thermoproteales</taxon>
        <taxon>Thermoproteaceae</taxon>
        <taxon>Vulcanisaeta</taxon>
    </lineage>
</organism>
<accession>E1QPU2</accession>
<dbReference type="EMBL" id="CP002100">
    <property type="protein sequence ID" value="ADN51502.1"/>
    <property type="molecule type" value="Genomic_DNA"/>
</dbReference>
<dbReference type="eggNOG" id="arCOG13909">
    <property type="taxonomic scope" value="Archaea"/>
</dbReference>
<keyword evidence="1" id="KW-0812">Transmembrane</keyword>
<reference evidence="3" key="2">
    <citation type="journal article" date="2010" name="Stand. Genomic Sci.">
        <title>Complete genome sequence of Vulcanisaeta distributa type strain (IC-017T).</title>
        <authorList>
            <person name="Mavromatis K."/>
            <person name="Sikorski J."/>
            <person name="Pabst E."/>
            <person name="Teshima H."/>
            <person name="Lapidus A."/>
            <person name="Lucas S."/>
            <person name="Nolan M."/>
            <person name="Glavina Del Rio T."/>
            <person name="Cheng J."/>
            <person name="Bruce D."/>
            <person name="Goodwin L."/>
            <person name="Pitluck S."/>
            <person name="Liolios K."/>
            <person name="Ivanova N."/>
            <person name="Mikhailova N."/>
            <person name="Pati A."/>
            <person name="Chen A."/>
            <person name="Palaniappan K."/>
            <person name="Land M."/>
            <person name="Hauser L."/>
            <person name="Chang Y."/>
            <person name="Jeffries C."/>
            <person name="Rohde M."/>
            <person name="Spring S."/>
            <person name="Goker M."/>
            <person name="Wirth R."/>
            <person name="Woyke T."/>
            <person name="Bristow J."/>
            <person name="Eisen J."/>
            <person name="Markowitz V."/>
            <person name="Hugenholtz P."/>
            <person name="Klenk H."/>
            <person name="Kyrpides N."/>
        </authorList>
    </citation>
    <scope>NUCLEOTIDE SEQUENCE [LARGE SCALE GENOMIC DNA]</scope>
    <source>
        <strain evidence="3">DSM 14429 / JCM 11212 / NBRC 100878 / IC-017</strain>
    </source>
</reference>
<dbReference type="KEGG" id="vdi:Vdis_2133"/>
<dbReference type="STRING" id="572478.Vdis_2133"/>
<protein>
    <submittedName>
        <fullName evidence="2">Na+/solute symporter</fullName>
    </submittedName>
</protein>
<dbReference type="Proteomes" id="UP000006681">
    <property type="component" value="Chromosome"/>
</dbReference>
<dbReference type="OrthoDB" id="27385at2157"/>